<proteinExistence type="predicted"/>
<organism evidence="2 3">
    <name type="scientific">Aegilops tauschii subsp. strangulata</name>
    <name type="common">Goatgrass</name>
    <dbReference type="NCBI Taxonomy" id="200361"/>
    <lineage>
        <taxon>Eukaryota</taxon>
        <taxon>Viridiplantae</taxon>
        <taxon>Streptophyta</taxon>
        <taxon>Embryophyta</taxon>
        <taxon>Tracheophyta</taxon>
        <taxon>Spermatophyta</taxon>
        <taxon>Magnoliopsida</taxon>
        <taxon>Liliopsida</taxon>
        <taxon>Poales</taxon>
        <taxon>Poaceae</taxon>
        <taxon>BOP clade</taxon>
        <taxon>Pooideae</taxon>
        <taxon>Triticodae</taxon>
        <taxon>Triticeae</taxon>
        <taxon>Triticinae</taxon>
        <taxon>Aegilops</taxon>
    </lineage>
</organism>
<accession>A0A452YE52</accession>
<reference evidence="3" key="1">
    <citation type="journal article" date="2014" name="Science">
        <title>Ancient hybridizations among the ancestral genomes of bread wheat.</title>
        <authorList>
            <consortium name="International Wheat Genome Sequencing Consortium,"/>
            <person name="Marcussen T."/>
            <person name="Sandve S.R."/>
            <person name="Heier L."/>
            <person name="Spannagl M."/>
            <person name="Pfeifer M."/>
            <person name="Jakobsen K.S."/>
            <person name="Wulff B.B."/>
            <person name="Steuernagel B."/>
            <person name="Mayer K.F."/>
            <person name="Olsen O.A."/>
        </authorList>
    </citation>
    <scope>NUCLEOTIDE SEQUENCE [LARGE SCALE GENOMIC DNA]</scope>
    <source>
        <strain evidence="3">cv. AL8/78</strain>
    </source>
</reference>
<keyword evidence="3" id="KW-1185">Reference proteome</keyword>
<reference evidence="2" key="3">
    <citation type="journal article" date="2017" name="Nature">
        <title>Genome sequence of the progenitor of the wheat D genome Aegilops tauschii.</title>
        <authorList>
            <person name="Luo M.C."/>
            <person name="Gu Y.Q."/>
            <person name="Puiu D."/>
            <person name="Wang H."/>
            <person name="Twardziok S.O."/>
            <person name="Deal K.R."/>
            <person name="Huo N."/>
            <person name="Zhu T."/>
            <person name="Wang L."/>
            <person name="Wang Y."/>
            <person name="McGuire P.E."/>
            <person name="Liu S."/>
            <person name="Long H."/>
            <person name="Ramasamy R.K."/>
            <person name="Rodriguez J.C."/>
            <person name="Van S.L."/>
            <person name="Yuan L."/>
            <person name="Wang Z."/>
            <person name="Xia Z."/>
            <person name="Xiao L."/>
            <person name="Anderson O.D."/>
            <person name="Ouyang S."/>
            <person name="Liang Y."/>
            <person name="Zimin A.V."/>
            <person name="Pertea G."/>
            <person name="Qi P."/>
            <person name="Bennetzen J.L."/>
            <person name="Dai X."/>
            <person name="Dawson M.W."/>
            <person name="Muller H.G."/>
            <person name="Kugler K."/>
            <person name="Rivarola-Duarte L."/>
            <person name="Spannagl M."/>
            <person name="Mayer K.F.X."/>
            <person name="Lu F.H."/>
            <person name="Bevan M.W."/>
            <person name="Leroy P."/>
            <person name="Li P."/>
            <person name="You F.M."/>
            <person name="Sun Q."/>
            <person name="Liu Z."/>
            <person name="Lyons E."/>
            <person name="Wicker T."/>
            <person name="Salzberg S.L."/>
            <person name="Devos K.M."/>
            <person name="Dvorak J."/>
        </authorList>
    </citation>
    <scope>NUCLEOTIDE SEQUENCE [LARGE SCALE GENOMIC DNA]</scope>
    <source>
        <strain evidence="2">cv. AL8/78</strain>
    </source>
</reference>
<feature type="region of interest" description="Disordered" evidence="1">
    <location>
        <begin position="1"/>
        <end position="72"/>
    </location>
</feature>
<dbReference type="AlphaFoldDB" id="A0A452YE52"/>
<evidence type="ECO:0000313" key="3">
    <source>
        <dbReference type="Proteomes" id="UP000015105"/>
    </source>
</evidence>
<reference evidence="3" key="2">
    <citation type="journal article" date="2017" name="Nat. Plants">
        <title>The Aegilops tauschii genome reveals multiple impacts of transposons.</title>
        <authorList>
            <person name="Zhao G."/>
            <person name="Zou C."/>
            <person name="Li K."/>
            <person name="Wang K."/>
            <person name="Li T."/>
            <person name="Gao L."/>
            <person name="Zhang X."/>
            <person name="Wang H."/>
            <person name="Yang Z."/>
            <person name="Liu X."/>
            <person name="Jiang W."/>
            <person name="Mao L."/>
            <person name="Kong X."/>
            <person name="Jiao Y."/>
            <person name="Jia J."/>
        </authorList>
    </citation>
    <scope>NUCLEOTIDE SEQUENCE [LARGE SCALE GENOMIC DNA]</scope>
    <source>
        <strain evidence="3">cv. AL8/78</strain>
    </source>
</reference>
<reference evidence="2" key="4">
    <citation type="submission" date="2019-03" db="UniProtKB">
        <authorList>
            <consortium name="EnsemblPlants"/>
        </authorList>
    </citation>
    <scope>IDENTIFICATION</scope>
</reference>
<dbReference type="Proteomes" id="UP000015105">
    <property type="component" value="Chromosome 1D"/>
</dbReference>
<reference evidence="2" key="5">
    <citation type="journal article" date="2021" name="G3 (Bethesda)">
        <title>Aegilops tauschii genome assembly Aet v5.0 features greater sequence contiguity and improved annotation.</title>
        <authorList>
            <person name="Wang L."/>
            <person name="Zhu T."/>
            <person name="Rodriguez J.C."/>
            <person name="Deal K.R."/>
            <person name="Dubcovsky J."/>
            <person name="McGuire P.E."/>
            <person name="Lux T."/>
            <person name="Spannagl M."/>
            <person name="Mayer K.F.X."/>
            <person name="Baldrich P."/>
            <person name="Meyers B.C."/>
            <person name="Huo N."/>
            <person name="Gu Y.Q."/>
            <person name="Zhou H."/>
            <person name="Devos K.M."/>
            <person name="Bennetzen J.L."/>
            <person name="Unver T."/>
            <person name="Budak H."/>
            <person name="Gulick P.J."/>
            <person name="Galiba G."/>
            <person name="Kalapos B."/>
            <person name="Nelson D.R."/>
            <person name="Li P."/>
            <person name="You F.M."/>
            <person name="Luo M.C."/>
            <person name="Dvorak J."/>
        </authorList>
    </citation>
    <scope>NUCLEOTIDE SEQUENCE [LARGE SCALE GENOMIC DNA]</scope>
    <source>
        <strain evidence="2">cv. AL8/78</strain>
    </source>
</reference>
<evidence type="ECO:0000256" key="1">
    <source>
        <dbReference type="SAM" id="MobiDB-lite"/>
    </source>
</evidence>
<feature type="compositionally biased region" description="Polar residues" evidence="1">
    <location>
        <begin position="33"/>
        <end position="42"/>
    </location>
</feature>
<dbReference type="EnsemblPlants" id="AET1Gv20389900.27">
    <property type="protein sequence ID" value="AET1Gv20389900.27"/>
    <property type="gene ID" value="AET1Gv20389900"/>
</dbReference>
<dbReference type="Gramene" id="AET1Gv20389900.27">
    <property type="protein sequence ID" value="AET1Gv20389900.27"/>
    <property type="gene ID" value="AET1Gv20389900"/>
</dbReference>
<sequence>MFYSGAFSASWLANGDPDRGKTPYENENAECNGKNNVGTSSTADDKSGAAQFKRQANTQDTPEDDGSKESLDNTLLIDTLAREHDEAEKKKEKWLYLL</sequence>
<name>A0A452YE52_AEGTS</name>
<evidence type="ECO:0000313" key="2">
    <source>
        <dbReference type="EnsemblPlants" id="AET1Gv20389900.27"/>
    </source>
</evidence>
<protein>
    <submittedName>
        <fullName evidence="2">Uncharacterized protein</fullName>
    </submittedName>
</protein>